<keyword evidence="3 5" id="KW-1133">Transmembrane helix</keyword>
<dbReference type="InterPro" id="IPR011701">
    <property type="entry name" value="MFS"/>
</dbReference>
<sequence length="520" mass="59033">MATATENLWLAQQRPVIRAWIKKQFPWFLSMQEHFFNILNVVPQRYILCFFGFLAIVNAYTMRHCLDIALAHIVAPKRKFARMRNLDTIKMSSFNLYERMEQHRNGTLLSFGNRRHDKAGNFDWSEQLQNFILISFYVGYVLSHVPSAQLAMRYGGKWVLAIGLAITALLTLLTPTVVKWGGPLALIAIRLLIGFSAGPTYPALSELLSKWVPGKERATLGSLVLSGSQIGISMGNFIAGLLLHRYDWSLIFYYFGICTLLWFIGFTYMCYNTPEENPFIKVTEKQYLQKEIGLIARCRHKTTTKTPWKEIFRNLPMWALISATIQYDWTQLQHAAEVPQFIRDAKQQTFFENIINGMQNQLPYMMNWLLSVLSGVISDLLVNYEIFSVTVMRKIMAFVAAVAPNLYDSLLPCLSCSEPANLFAFCHCAINVLGSYYAGIKLTPLDMSPNFAATLMGIANGLGSLTGIVAPFIKHSFGGWSQFKIVRALLWLMSTLLISAEIQPFDQLISLTTESENKIE</sequence>
<dbReference type="PROSITE" id="PS50850">
    <property type="entry name" value="MFS"/>
    <property type="match status" value="1"/>
</dbReference>
<evidence type="ECO:0000256" key="3">
    <source>
        <dbReference type="ARBA" id="ARBA00022989"/>
    </source>
</evidence>
<dbReference type="Pfam" id="PF07690">
    <property type="entry name" value="MFS_1"/>
    <property type="match status" value="1"/>
</dbReference>
<evidence type="ECO:0000313" key="7">
    <source>
        <dbReference type="EMBL" id="JAD07487.1"/>
    </source>
</evidence>
<feature type="transmembrane region" description="Helical" evidence="5">
    <location>
        <begin position="45"/>
        <end position="75"/>
    </location>
</feature>
<dbReference type="AlphaFoldDB" id="A0A0A1X8P1"/>
<keyword evidence="2 5" id="KW-0812">Transmembrane</keyword>
<proteinExistence type="predicted"/>
<feature type="transmembrane region" description="Helical" evidence="5">
    <location>
        <begin position="451"/>
        <end position="473"/>
    </location>
</feature>
<feature type="transmembrane region" description="Helical" evidence="5">
    <location>
        <begin position="368"/>
        <end position="389"/>
    </location>
</feature>
<dbReference type="GO" id="GO:0006820">
    <property type="term" value="P:monoatomic anion transport"/>
    <property type="evidence" value="ECO:0007669"/>
    <property type="project" value="TreeGrafter"/>
</dbReference>
<dbReference type="EMBL" id="GBXI01006805">
    <property type="protein sequence ID" value="JAD07487.1"/>
    <property type="molecule type" value="Transcribed_RNA"/>
</dbReference>
<dbReference type="InterPro" id="IPR020846">
    <property type="entry name" value="MFS_dom"/>
</dbReference>
<dbReference type="InterPro" id="IPR036259">
    <property type="entry name" value="MFS_trans_sf"/>
</dbReference>
<evidence type="ECO:0000256" key="1">
    <source>
        <dbReference type="ARBA" id="ARBA00004141"/>
    </source>
</evidence>
<dbReference type="GO" id="GO:0022857">
    <property type="term" value="F:transmembrane transporter activity"/>
    <property type="evidence" value="ECO:0007669"/>
    <property type="project" value="InterPro"/>
</dbReference>
<name>A0A0A1X8P1_ZEUCU</name>
<feature type="transmembrane region" description="Helical" evidence="5">
    <location>
        <begin position="250"/>
        <end position="271"/>
    </location>
</feature>
<protein>
    <submittedName>
        <fullName evidence="7">Putative inorganic phosphate cotransporter</fullName>
    </submittedName>
</protein>
<accession>A0A0A1X8P1</accession>
<evidence type="ECO:0000256" key="4">
    <source>
        <dbReference type="ARBA" id="ARBA00023136"/>
    </source>
</evidence>
<evidence type="ECO:0000259" key="6">
    <source>
        <dbReference type="PROSITE" id="PS50850"/>
    </source>
</evidence>
<feature type="domain" description="Major facilitator superfamily (MFS) profile" evidence="6">
    <location>
        <begin position="53"/>
        <end position="518"/>
    </location>
</feature>
<comment type="subcellular location">
    <subcellularLocation>
        <location evidence="1">Membrane</location>
        <topology evidence="1">Multi-pass membrane protein</topology>
    </subcellularLocation>
</comment>
<evidence type="ECO:0000256" key="5">
    <source>
        <dbReference type="SAM" id="Phobius"/>
    </source>
</evidence>
<dbReference type="PANTHER" id="PTHR11662:SF415">
    <property type="entry name" value="AT30085P-RELATED"/>
    <property type="match status" value="1"/>
</dbReference>
<dbReference type="SUPFAM" id="SSF103473">
    <property type="entry name" value="MFS general substrate transporter"/>
    <property type="match status" value="1"/>
</dbReference>
<dbReference type="InterPro" id="IPR050382">
    <property type="entry name" value="MFS_Na/Anion_cotransporter"/>
</dbReference>
<feature type="transmembrane region" description="Helical" evidence="5">
    <location>
        <begin position="158"/>
        <end position="178"/>
    </location>
</feature>
<reference evidence="7" key="1">
    <citation type="submission" date="2014-11" db="EMBL/GenBank/DDBJ databases">
        <authorList>
            <person name="Geib S."/>
        </authorList>
    </citation>
    <scope>NUCLEOTIDE SEQUENCE</scope>
</reference>
<keyword evidence="4 5" id="KW-0472">Membrane</keyword>
<feature type="transmembrane region" description="Helical" evidence="5">
    <location>
        <begin position="220"/>
        <end position="244"/>
    </location>
</feature>
<reference evidence="7" key="2">
    <citation type="journal article" date="2015" name="Gigascience">
        <title>Reconstructing a comprehensive transcriptome assembly of a white-pupal translocated strain of the pest fruit fly Bactrocera cucurbitae.</title>
        <authorList>
            <person name="Sim S.B."/>
            <person name="Calla B."/>
            <person name="Hall B."/>
            <person name="DeRego T."/>
            <person name="Geib S.M."/>
        </authorList>
    </citation>
    <scope>NUCLEOTIDE SEQUENCE</scope>
</reference>
<evidence type="ECO:0000256" key="2">
    <source>
        <dbReference type="ARBA" id="ARBA00022692"/>
    </source>
</evidence>
<dbReference type="GO" id="GO:0016020">
    <property type="term" value="C:membrane"/>
    <property type="evidence" value="ECO:0007669"/>
    <property type="project" value="UniProtKB-SubCell"/>
</dbReference>
<dbReference type="Gene3D" id="1.20.1250.20">
    <property type="entry name" value="MFS general substrate transporter like domains"/>
    <property type="match status" value="1"/>
</dbReference>
<feature type="transmembrane region" description="Helical" evidence="5">
    <location>
        <begin position="184"/>
        <end position="208"/>
    </location>
</feature>
<organism evidence="7">
    <name type="scientific">Zeugodacus cucurbitae</name>
    <name type="common">Melon fruit fly</name>
    <name type="synonym">Bactrocera cucurbitae</name>
    <dbReference type="NCBI Taxonomy" id="28588"/>
    <lineage>
        <taxon>Eukaryota</taxon>
        <taxon>Metazoa</taxon>
        <taxon>Ecdysozoa</taxon>
        <taxon>Arthropoda</taxon>
        <taxon>Hexapoda</taxon>
        <taxon>Insecta</taxon>
        <taxon>Pterygota</taxon>
        <taxon>Neoptera</taxon>
        <taxon>Endopterygota</taxon>
        <taxon>Diptera</taxon>
        <taxon>Brachycera</taxon>
        <taxon>Muscomorpha</taxon>
        <taxon>Tephritoidea</taxon>
        <taxon>Tephritidae</taxon>
        <taxon>Zeugodacus</taxon>
        <taxon>Zeugodacus</taxon>
    </lineage>
</organism>
<gene>
    <name evidence="7" type="primary">Picot_16</name>
    <name evidence="7" type="ORF">g.13284</name>
</gene>
<dbReference type="PANTHER" id="PTHR11662">
    <property type="entry name" value="SOLUTE CARRIER FAMILY 17"/>
    <property type="match status" value="1"/>
</dbReference>